<name>A0A1L7AB36_9PROT</name>
<keyword evidence="1" id="KW-0812">Transmembrane</keyword>
<dbReference type="STRING" id="257708.RGI145_01680"/>
<dbReference type="KEGG" id="rgi:RGI145_01680"/>
<evidence type="ECO:0000313" key="5">
    <source>
        <dbReference type="Proteomes" id="UP001258945"/>
    </source>
</evidence>
<sequence>MAALFWLVDQIIGIYIWVLIAAAVFSMLTSFGVLDTRNRLVWTIGDFLYRITEPALAPIRRFLPNLGGIDVSPVILILVLQALRIFIATTLWRLAF</sequence>
<reference evidence="3" key="3">
    <citation type="submission" date="2023-09" db="EMBL/GenBank/DDBJ databases">
        <authorList>
            <person name="Schober I."/>
            <person name="Bunk B."/>
        </authorList>
    </citation>
    <scope>NUCLEOTIDE SEQUENCE</scope>
    <source>
        <strain evidence="3">DSM 103800</strain>
    </source>
</reference>
<dbReference type="AlphaFoldDB" id="A0A1L7AB36"/>
<dbReference type="Proteomes" id="UP000185494">
    <property type="component" value="Chromosome 1"/>
</dbReference>
<dbReference type="GO" id="GO:0016020">
    <property type="term" value="C:membrane"/>
    <property type="evidence" value="ECO:0007669"/>
    <property type="project" value="InterPro"/>
</dbReference>
<dbReference type="eggNOG" id="COG0762">
    <property type="taxonomic scope" value="Bacteria"/>
</dbReference>
<reference evidence="3 5" key="2">
    <citation type="journal article" date="2019" name="Microb. Pathog.">
        <title>Comparison of VITEK 2, MALDI-TOF MS, 16S rRNA gene sequencing, and whole-genome sequencing for identification of Roseomonas mucosa.</title>
        <authorList>
            <person name="Rudolph W.W."/>
            <person name="Gunzer F."/>
            <person name="Trauth M."/>
            <person name="Bunk B."/>
            <person name="Bigge R."/>
            <person name="Schrottner P."/>
        </authorList>
    </citation>
    <scope>NUCLEOTIDE SEQUENCE [LARGE SCALE GENOMIC DNA]</scope>
    <source>
        <strain evidence="3 5">DSM 103800</strain>
    </source>
</reference>
<dbReference type="RefSeq" id="WP_075796970.1">
    <property type="nucleotide sequence ID" value="NZ_CP015583.1"/>
</dbReference>
<keyword evidence="5" id="KW-1185">Reference proteome</keyword>
<feature type="transmembrane region" description="Helical" evidence="1">
    <location>
        <begin position="74"/>
        <end position="95"/>
    </location>
</feature>
<keyword evidence="1" id="KW-0472">Membrane</keyword>
<feature type="transmembrane region" description="Helical" evidence="1">
    <location>
        <begin position="12"/>
        <end position="34"/>
    </location>
</feature>
<evidence type="ECO:0000256" key="1">
    <source>
        <dbReference type="SAM" id="Phobius"/>
    </source>
</evidence>
<evidence type="ECO:0000313" key="3">
    <source>
        <dbReference type="EMBL" id="MDT8333724.1"/>
    </source>
</evidence>
<evidence type="ECO:0000313" key="4">
    <source>
        <dbReference type="Proteomes" id="UP000185494"/>
    </source>
</evidence>
<dbReference type="EMBL" id="CP015583">
    <property type="protein sequence ID" value="APT56014.1"/>
    <property type="molecule type" value="Genomic_DNA"/>
</dbReference>
<organism evidence="2 4">
    <name type="scientific">Roseomonas gilardii</name>
    <dbReference type="NCBI Taxonomy" id="257708"/>
    <lineage>
        <taxon>Bacteria</taxon>
        <taxon>Pseudomonadati</taxon>
        <taxon>Pseudomonadota</taxon>
        <taxon>Alphaproteobacteria</taxon>
        <taxon>Acetobacterales</taxon>
        <taxon>Roseomonadaceae</taxon>
        <taxon>Roseomonas</taxon>
    </lineage>
</organism>
<dbReference type="EMBL" id="JAVVDO010000071">
    <property type="protein sequence ID" value="MDT8333724.1"/>
    <property type="molecule type" value="Genomic_DNA"/>
</dbReference>
<dbReference type="InterPro" id="IPR003425">
    <property type="entry name" value="CCB3/YggT"/>
</dbReference>
<proteinExistence type="predicted"/>
<accession>A0A1L7AB36</accession>
<reference evidence="2 4" key="1">
    <citation type="submission" date="2016-05" db="EMBL/GenBank/DDBJ databases">
        <title>Complete Genome and Methylome Analysis of Psychrotrophic Bacterial Isolates from Antarctic Lake Untersee.</title>
        <authorList>
            <person name="Fomenkov A."/>
            <person name="Akimov V.N."/>
            <person name="Vasilyeva L.V."/>
            <person name="Andersen D."/>
            <person name="Vincze T."/>
            <person name="Roberts R.J."/>
        </authorList>
    </citation>
    <scope>NUCLEOTIDE SEQUENCE [LARGE SCALE GENOMIC DNA]</scope>
    <source>
        <strain evidence="2 4">U14-5</strain>
    </source>
</reference>
<dbReference type="Pfam" id="PF02325">
    <property type="entry name" value="CCB3_YggT"/>
    <property type="match status" value="1"/>
</dbReference>
<dbReference type="Proteomes" id="UP001258945">
    <property type="component" value="Unassembled WGS sequence"/>
</dbReference>
<keyword evidence="1" id="KW-1133">Transmembrane helix</keyword>
<gene>
    <name evidence="2" type="ORF">RGI145_01680</name>
    <name evidence="3" type="ORF">RQ831_21955</name>
</gene>
<protein>
    <submittedName>
        <fullName evidence="3">YggT family protein</fullName>
    </submittedName>
</protein>
<evidence type="ECO:0000313" key="2">
    <source>
        <dbReference type="EMBL" id="APT56014.1"/>
    </source>
</evidence>